<dbReference type="AlphaFoldDB" id="A0AAN7C865"/>
<organism evidence="2 3">
    <name type="scientific">Achaetomium macrosporum</name>
    <dbReference type="NCBI Taxonomy" id="79813"/>
    <lineage>
        <taxon>Eukaryota</taxon>
        <taxon>Fungi</taxon>
        <taxon>Dikarya</taxon>
        <taxon>Ascomycota</taxon>
        <taxon>Pezizomycotina</taxon>
        <taxon>Sordariomycetes</taxon>
        <taxon>Sordariomycetidae</taxon>
        <taxon>Sordariales</taxon>
        <taxon>Chaetomiaceae</taxon>
        <taxon>Achaetomium</taxon>
    </lineage>
</organism>
<dbReference type="EMBL" id="MU860152">
    <property type="protein sequence ID" value="KAK4237164.1"/>
    <property type="molecule type" value="Genomic_DNA"/>
</dbReference>
<feature type="region of interest" description="Disordered" evidence="1">
    <location>
        <begin position="111"/>
        <end position="261"/>
    </location>
</feature>
<sequence>MCKGTLNKFWCPCTKLTHNGLASTDDHGHRVVREVNFGAYEWCADYFSSDNFQLGQPIPNCPKGIKYGYMHYRSTTLCDECQQVGCVLHYEPRCTYGYPTPEERVEVAKRKSDRRGKRALREDIESSCKQVRRQPTPALRKVDIKEVLSEPPIPTRTPMPNKTTEDGTKATNSTADDLEDETRRVCEISLFGGRAGGRGRVGRAGSDTNADSRPRPPHGASIQNSDAADRQEKARQVREKYSRPLFGGRMRGRGRFGGARSEATTAFRPRPLHGANIKDADTNADAAGLSATKEKLRREHVAMNEKWAEFVKGRKAQGRPSSPASDISEVSTPSTVIGPSR</sequence>
<accession>A0AAN7C865</accession>
<protein>
    <submittedName>
        <fullName evidence="2">Uncharacterized protein</fullName>
    </submittedName>
</protein>
<name>A0AAN7C865_9PEZI</name>
<evidence type="ECO:0000313" key="2">
    <source>
        <dbReference type="EMBL" id="KAK4237164.1"/>
    </source>
</evidence>
<evidence type="ECO:0000256" key="1">
    <source>
        <dbReference type="SAM" id="MobiDB-lite"/>
    </source>
</evidence>
<feature type="compositionally biased region" description="Basic and acidic residues" evidence="1">
    <location>
        <begin position="227"/>
        <end position="242"/>
    </location>
</feature>
<evidence type="ECO:0000313" key="3">
    <source>
        <dbReference type="Proteomes" id="UP001303760"/>
    </source>
</evidence>
<gene>
    <name evidence="2" type="ORF">C8A03DRAFT_34897</name>
</gene>
<reference evidence="2" key="1">
    <citation type="journal article" date="2023" name="Mol. Phylogenet. Evol.">
        <title>Genome-scale phylogeny and comparative genomics of the fungal order Sordariales.</title>
        <authorList>
            <person name="Hensen N."/>
            <person name="Bonometti L."/>
            <person name="Westerberg I."/>
            <person name="Brannstrom I.O."/>
            <person name="Guillou S."/>
            <person name="Cros-Aarteil S."/>
            <person name="Calhoun S."/>
            <person name="Haridas S."/>
            <person name="Kuo A."/>
            <person name="Mondo S."/>
            <person name="Pangilinan J."/>
            <person name="Riley R."/>
            <person name="LaButti K."/>
            <person name="Andreopoulos B."/>
            <person name="Lipzen A."/>
            <person name="Chen C."/>
            <person name="Yan M."/>
            <person name="Daum C."/>
            <person name="Ng V."/>
            <person name="Clum A."/>
            <person name="Steindorff A."/>
            <person name="Ohm R.A."/>
            <person name="Martin F."/>
            <person name="Silar P."/>
            <person name="Natvig D.O."/>
            <person name="Lalanne C."/>
            <person name="Gautier V."/>
            <person name="Ament-Velasquez S.L."/>
            <person name="Kruys A."/>
            <person name="Hutchinson M.I."/>
            <person name="Powell A.J."/>
            <person name="Barry K."/>
            <person name="Miller A.N."/>
            <person name="Grigoriev I.V."/>
            <person name="Debuchy R."/>
            <person name="Gladieux P."/>
            <person name="Hiltunen Thoren M."/>
            <person name="Johannesson H."/>
        </authorList>
    </citation>
    <scope>NUCLEOTIDE SEQUENCE</scope>
    <source>
        <strain evidence="2">CBS 532.94</strain>
    </source>
</reference>
<dbReference type="Proteomes" id="UP001303760">
    <property type="component" value="Unassembled WGS sequence"/>
</dbReference>
<keyword evidence="3" id="KW-1185">Reference proteome</keyword>
<reference evidence="2" key="2">
    <citation type="submission" date="2023-05" db="EMBL/GenBank/DDBJ databases">
        <authorList>
            <consortium name="Lawrence Berkeley National Laboratory"/>
            <person name="Steindorff A."/>
            <person name="Hensen N."/>
            <person name="Bonometti L."/>
            <person name="Westerberg I."/>
            <person name="Brannstrom I.O."/>
            <person name="Guillou S."/>
            <person name="Cros-Aarteil S."/>
            <person name="Calhoun S."/>
            <person name="Haridas S."/>
            <person name="Kuo A."/>
            <person name="Mondo S."/>
            <person name="Pangilinan J."/>
            <person name="Riley R."/>
            <person name="Labutti K."/>
            <person name="Andreopoulos B."/>
            <person name="Lipzen A."/>
            <person name="Chen C."/>
            <person name="Yanf M."/>
            <person name="Daum C."/>
            <person name="Ng V."/>
            <person name="Clum A."/>
            <person name="Ohm R."/>
            <person name="Martin F."/>
            <person name="Silar P."/>
            <person name="Natvig D."/>
            <person name="Lalanne C."/>
            <person name="Gautier V."/>
            <person name="Ament-Velasquez S.L."/>
            <person name="Kruys A."/>
            <person name="Hutchinson M.I."/>
            <person name="Powell A.J."/>
            <person name="Barry K."/>
            <person name="Miller A.N."/>
            <person name="Grigoriev I.V."/>
            <person name="Debuchy R."/>
            <person name="Gladieux P."/>
            <person name="Thoren M.H."/>
            <person name="Johannesson H."/>
        </authorList>
    </citation>
    <scope>NUCLEOTIDE SEQUENCE</scope>
    <source>
        <strain evidence="2">CBS 532.94</strain>
    </source>
</reference>
<feature type="compositionally biased region" description="Polar residues" evidence="1">
    <location>
        <begin position="319"/>
        <end position="341"/>
    </location>
</feature>
<feature type="region of interest" description="Disordered" evidence="1">
    <location>
        <begin position="312"/>
        <end position="341"/>
    </location>
</feature>
<proteinExistence type="predicted"/>
<comment type="caution">
    <text evidence="2">The sequence shown here is derived from an EMBL/GenBank/DDBJ whole genome shotgun (WGS) entry which is preliminary data.</text>
</comment>